<keyword evidence="2" id="KW-1185">Reference proteome</keyword>
<evidence type="ECO:0000313" key="1">
    <source>
        <dbReference type="EMBL" id="CAK9002616.1"/>
    </source>
</evidence>
<name>A0ABP0IJ31_9DINO</name>
<proteinExistence type="predicted"/>
<evidence type="ECO:0000313" key="2">
    <source>
        <dbReference type="Proteomes" id="UP001642464"/>
    </source>
</evidence>
<comment type="caution">
    <text evidence="1">The sequence shown here is derived from an EMBL/GenBank/DDBJ whole genome shotgun (WGS) entry which is preliminary data.</text>
</comment>
<dbReference type="Proteomes" id="UP001642464">
    <property type="component" value="Unassembled WGS sequence"/>
</dbReference>
<organism evidence="1 2">
    <name type="scientific">Durusdinium trenchii</name>
    <dbReference type="NCBI Taxonomy" id="1381693"/>
    <lineage>
        <taxon>Eukaryota</taxon>
        <taxon>Sar</taxon>
        <taxon>Alveolata</taxon>
        <taxon>Dinophyceae</taxon>
        <taxon>Suessiales</taxon>
        <taxon>Symbiodiniaceae</taxon>
        <taxon>Durusdinium</taxon>
    </lineage>
</organism>
<sequence length="193" mass="20530">MGRLRVSNSATLQDPNFADALKDGRTAFRVPRFPRSRWGHMEETVARLSGSGVAAAMVELIINCANAAAPAGMPTMPAVSLPYEGSSQPKGGRGGVQSRLLRAARRLQETVGVCFQVRVGDDAAEEVCQSLSAYDTNTVQTVLSSELLEAGINPEDVSVVGYDATPNPRSYNPLLDDETSFFAPPSGFALGRL</sequence>
<gene>
    <name evidence="1" type="ORF">SCF082_LOCUS7418</name>
</gene>
<reference evidence="1 2" key="1">
    <citation type="submission" date="2024-02" db="EMBL/GenBank/DDBJ databases">
        <authorList>
            <person name="Chen Y."/>
            <person name="Shah S."/>
            <person name="Dougan E. K."/>
            <person name="Thang M."/>
            <person name="Chan C."/>
        </authorList>
    </citation>
    <scope>NUCLEOTIDE SEQUENCE [LARGE SCALE GENOMIC DNA]</scope>
</reference>
<accession>A0ABP0IJ31</accession>
<protein>
    <submittedName>
        <fullName evidence="1">Uncharacterized protein</fullName>
    </submittedName>
</protein>
<dbReference type="EMBL" id="CAXAMM010004158">
    <property type="protein sequence ID" value="CAK9002616.1"/>
    <property type="molecule type" value="Genomic_DNA"/>
</dbReference>